<dbReference type="FunFam" id="2.10.25.10:FF:000010">
    <property type="entry name" value="Pro-epidermal growth factor"/>
    <property type="match status" value="2"/>
</dbReference>
<evidence type="ECO:0000313" key="15">
    <source>
        <dbReference type="RefSeq" id="XP_030630986.1"/>
    </source>
</evidence>
<dbReference type="Pfam" id="PF22914">
    <property type="entry name" value="Fibulin_C"/>
    <property type="match status" value="1"/>
</dbReference>
<evidence type="ECO:0000256" key="12">
    <source>
        <dbReference type="SAM" id="SignalP"/>
    </source>
</evidence>
<evidence type="ECO:0000256" key="5">
    <source>
        <dbReference type="ARBA" id="ARBA00022536"/>
    </source>
</evidence>
<comment type="similarity">
    <text evidence="2">Belongs to the fibulin family.</text>
</comment>
<dbReference type="Gene3D" id="2.10.25.10">
    <property type="entry name" value="Laminin"/>
    <property type="match status" value="8"/>
</dbReference>
<dbReference type="InterPro" id="IPR001881">
    <property type="entry name" value="EGF-like_Ca-bd_dom"/>
</dbReference>
<sequence length="609" mass="66608">MIPWVTIFISLYGLTEGQEFPSKHQIVKECCEDGRDYGLRWRHCVHLPKIASSSACSIAQEQCCIAAVQDVACVNGITQAKEMGVCEVLSYGDYYSNRTAEVESLHCELNISVTNLCQDVANSCFGGTAPTVNGGDADKTKLCAAMRCSQVCLNSGTCACHEGYRLQTDGRSCEDINECSVGGHDCPEGELCINTEGSFHCQRQANCDRGYKITDTNECQDIDECSLGTHDCGSELRCQNTPGSFQCQCASTLPQISLSLFCTSSDVNECASESRPCLSGESCINTVGSYICLKTGVSCRQGFQLSNDSDHCIDINECEESKGICEGHGCVNLPGSFRCECRPGFFYDSRSRVCRDFDECRAYSSQLCAHKCENLPGSYKCRCHSGFRLANDGRNCKDVDECALSAIRQLCSYQCLNTPGSFKCTCPATGYILAPDRLTCQDVDECVSGTHTCAVGQSCFNIQGSFRCLSFECPRNFHRAAEHRCERMPCERASDCLSQPLQISFYNLTFPASIPIPADILRMGPSSSVPGDVVNLSIAAGNDEGFFSVHRLSHGGVIVLRKPLTKAHDFLLTVEMRLMRYSTVSLFVAKIAVFVTNEKLISANSRIPH</sequence>
<dbReference type="GO" id="GO:0030855">
    <property type="term" value="P:epithelial cell differentiation"/>
    <property type="evidence" value="ECO:0007669"/>
    <property type="project" value="UniProtKB-ARBA"/>
</dbReference>
<evidence type="ECO:0000256" key="4">
    <source>
        <dbReference type="ARBA" id="ARBA00022530"/>
    </source>
</evidence>
<dbReference type="SUPFAM" id="SSF57184">
    <property type="entry name" value="Growth factor receptor domain"/>
    <property type="match status" value="2"/>
</dbReference>
<feature type="domain" description="EGF-like" evidence="13">
    <location>
        <begin position="356"/>
        <end position="397"/>
    </location>
</feature>
<evidence type="ECO:0000256" key="8">
    <source>
        <dbReference type="ARBA" id="ARBA00022837"/>
    </source>
</evidence>
<dbReference type="InterPro" id="IPR055088">
    <property type="entry name" value="Fibulin_C"/>
</dbReference>
<dbReference type="PANTHER" id="PTHR24034">
    <property type="entry name" value="EGF-LIKE DOMAIN-CONTAINING PROTEIN"/>
    <property type="match status" value="1"/>
</dbReference>
<keyword evidence="10" id="KW-0325">Glycoprotein</keyword>
<dbReference type="GeneID" id="115812606"/>
<evidence type="ECO:0000256" key="11">
    <source>
        <dbReference type="PROSITE-ProRule" id="PRU00076"/>
    </source>
</evidence>
<evidence type="ECO:0000256" key="3">
    <source>
        <dbReference type="ARBA" id="ARBA00022525"/>
    </source>
</evidence>
<reference evidence="15" key="1">
    <citation type="submission" date="2025-08" db="UniProtKB">
        <authorList>
            <consortium name="RefSeq"/>
        </authorList>
    </citation>
    <scope>IDENTIFICATION</scope>
</reference>
<dbReference type="Pfam" id="PF12662">
    <property type="entry name" value="cEGF"/>
    <property type="match status" value="2"/>
</dbReference>
<evidence type="ECO:0000256" key="10">
    <source>
        <dbReference type="ARBA" id="ARBA00023180"/>
    </source>
</evidence>
<feature type="domain" description="EGF-like" evidence="13">
    <location>
        <begin position="221"/>
        <end position="263"/>
    </location>
</feature>
<evidence type="ECO:0000313" key="14">
    <source>
        <dbReference type="Proteomes" id="UP000504632"/>
    </source>
</evidence>
<keyword evidence="3" id="KW-0964">Secreted</keyword>
<evidence type="ECO:0000256" key="9">
    <source>
        <dbReference type="ARBA" id="ARBA00023157"/>
    </source>
</evidence>
<dbReference type="OrthoDB" id="4062651at2759"/>
<organism evidence="14 15">
    <name type="scientific">Chanos chanos</name>
    <name type="common">Milkfish</name>
    <name type="synonym">Mugil chanos</name>
    <dbReference type="NCBI Taxonomy" id="29144"/>
    <lineage>
        <taxon>Eukaryota</taxon>
        <taxon>Metazoa</taxon>
        <taxon>Chordata</taxon>
        <taxon>Craniata</taxon>
        <taxon>Vertebrata</taxon>
        <taxon>Euteleostomi</taxon>
        <taxon>Actinopterygii</taxon>
        <taxon>Neopterygii</taxon>
        <taxon>Teleostei</taxon>
        <taxon>Ostariophysi</taxon>
        <taxon>Gonorynchiformes</taxon>
        <taxon>Chanidae</taxon>
        <taxon>Chanos</taxon>
    </lineage>
</organism>
<dbReference type="InterPro" id="IPR000152">
    <property type="entry name" value="EGF-type_Asp/Asn_hydroxyl_site"/>
</dbReference>
<evidence type="ECO:0000256" key="1">
    <source>
        <dbReference type="ARBA" id="ARBA00004498"/>
    </source>
</evidence>
<dbReference type="PROSITE" id="PS01187">
    <property type="entry name" value="EGF_CA"/>
    <property type="match status" value="3"/>
</dbReference>
<feature type="signal peptide" evidence="12">
    <location>
        <begin position="1"/>
        <end position="17"/>
    </location>
</feature>
<dbReference type="CDD" id="cd00054">
    <property type="entry name" value="EGF_CA"/>
    <property type="match status" value="5"/>
</dbReference>
<dbReference type="SMART" id="SM00179">
    <property type="entry name" value="EGF_CA"/>
    <property type="match status" value="7"/>
</dbReference>
<accession>A0A6J2VI72</accession>
<dbReference type="SMART" id="SM00181">
    <property type="entry name" value="EGF"/>
    <property type="match status" value="8"/>
</dbReference>
<keyword evidence="6 12" id="KW-0732">Signal</keyword>
<evidence type="ECO:0000259" key="13">
    <source>
        <dbReference type="PROSITE" id="PS50026"/>
    </source>
</evidence>
<evidence type="ECO:0000256" key="7">
    <source>
        <dbReference type="ARBA" id="ARBA00022737"/>
    </source>
</evidence>
<dbReference type="InterPro" id="IPR050751">
    <property type="entry name" value="ECM_structural_protein"/>
</dbReference>
<feature type="chain" id="PRO_5026796635" evidence="12">
    <location>
        <begin position="18"/>
        <end position="609"/>
    </location>
</feature>
<dbReference type="PROSITE" id="PS01186">
    <property type="entry name" value="EGF_2"/>
    <property type="match status" value="2"/>
</dbReference>
<dbReference type="Proteomes" id="UP000504632">
    <property type="component" value="Chromosome 1"/>
</dbReference>
<dbReference type="PANTHER" id="PTHR24034:SF111">
    <property type="entry name" value="FIBULIN-2-LIKE ISOFORM X1"/>
    <property type="match status" value="1"/>
</dbReference>
<keyword evidence="14" id="KW-1185">Reference proteome</keyword>
<dbReference type="InterPro" id="IPR000742">
    <property type="entry name" value="EGF"/>
</dbReference>
<dbReference type="InterPro" id="IPR018097">
    <property type="entry name" value="EGF_Ca-bd_CS"/>
</dbReference>
<proteinExistence type="inferred from homology"/>
<dbReference type="GO" id="GO:0005509">
    <property type="term" value="F:calcium ion binding"/>
    <property type="evidence" value="ECO:0007669"/>
    <property type="project" value="InterPro"/>
</dbReference>
<keyword evidence="7" id="KW-0677">Repeat</keyword>
<protein>
    <submittedName>
        <fullName evidence="15">Fibulin-1-like</fullName>
    </submittedName>
</protein>
<dbReference type="PROSITE" id="PS00010">
    <property type="entry name" value="ASX_HYDROXYL"/>
    <property type="match status" value="4"/>
</dbReference>
<dbReference type="FunFam" id="2.10.25.10:FF:000038">
    <property type="entry name" value="Fibrillin 2"/>
    <property type="match status" value="2"/>
</dbReference>
<dbReference type="RefSeq" id="XP_030630986.1">
    <property type="nucleotide sequence ID" value="XM_030775126.1"/>
</dbReference>
<dbReference type="InParanoid" id="A0A6J2VI72"/>
<dbReference type="Pfam" id="PF07645">
    <property type="entry name" value="EGF_CA"/>
    <property type="match status" value="4"/>
</dbReference>
<evidence type="ECO:0000256" key="2">
    <source>
        <dbReference type="ARBA" id="ARBA00006127"/>
    </source>
</evidence>
<dbReference type="FunFam" id="2.10.25.10:FF:000005">
    <property type="entry name" value="Fibrillin 2"/>
    <property type="match status" value="1"/>
</dbReference>
<dbReference type="AlphaFoldDB" id="A0A6J2VI72"/>
<comment type="subcellular location">
    <subcellularLocation>
        <location evidence="1">Secreted</location>
        <location evidence="1">Extracellular space</location>
        <location evidence="1">Extracellular matrix</location>
    </subcellularLocation>
</comment>
<keyword evidence="8" id="KW-0106">Calcium</keyword>
<comment type="caution">
    <text evidence="11">Lacks conserved residue(s) required for the propagation of feature annotation.</text>
</comment>
<dbReference type="PROSITE" id="PS50026">
    <property type="entry name" value="EGF_3"/>
    <property type="match status" value="2"/>
</dbReference>
<keyword evidence="4" id="KW-0272">Extracellular matrix</keyword>
<keyword evidence="9" id="KW-1015">Disulfide bond</keyword>
<evidence type="ECO:0000256" key="6">
    <source>
        <dbReference type="ARBA" id="ARBA00022729"/>
    </source>
</evidence>
<dbReference type="InterPro" id="IPR009030">
    <property type="entry name" value="Growth_fac_rcpt_cys_sf"/>
</dbReference>
<name>A0A6J2VI72_CHACN</name>
<dbReference type="InterPro" id="IPR026823">
    <property type="entry name" value="cEGF"/>
</dbReference>
<dbReference type="InterPro" id="IPR049883">
    <property type="entry name" value="NOTCH1_EGF-like"/>
</dbReference>
<gene>
    <name evidence="15" type="primary">LOC115812606</name>
</gene>
<dbReference type="GO" id="GO:0071944">
    <property type="term" value="C:cell periphery"/>
    <property type="evidence" value="ECO:0007669"/>
    <property type="project" value="UniProtKB-ARBA"/>
</dbReference>
<keyword evidence="5 11" id="KW-0245">EGF-like domain</keyword>
<dbReference type="SUPFAM" id="SSF57196">
    <property type="entry name" value="EGF/Laminin"/>
    <property type="match status" value="1"/>
</dbReference>